<gene>
    <name evidence="1" type="ORF">ACFSB2_16770</name>
</gene>
<comment type="caution">
    <text evidence="1">The sequence shown here is derived from an EMBL/GenBank/DDBJ whole genome shotgun (WGS) entry which is preliminary data.</text>
</comment>
<proteinExistence type="predicted"/>
<organism evidence="1 2">
    <name type="scientific">Alicyclobacillus fodiniaquatilis</name>
    <dbReference type="NCBI Taxonomy" id="1661150"/>
    <lineage>
        <taxon>Bacteria</taxon>
        <taxon>Bacillati</taxon>
        <taxon>Bacillota</taxon>
        <taxon>Bacilli</taxon>
        <taxon>Bacillales</taxon>
        <taxon>Alicyclobacillaceae</taxon>
        <taxon>Alicyclobacillus</taxon>
    </lineage>
</organism>
<sequence>MARPKKPQNERQTEKIVLYVTPDTKLEAMQAAEGLGISESQLGEMSMKRYFSSLKQGATPVEYEMMKSELIATGPVKDEDILRQRKALDLSFVYEDEEWEGFIRWFVNHGSHVEFTVQGRGTGFTCIAGQTLSGYFLAIPTYQVCMSLAEPSDTLYNKEKALSCSGLNRIDGLTAVYALQALNEAGYLR</sequence>
<reference evidence="2" key="1">
    <citation type="journal article" date="2019" name="Int. J. Syst. Evol. Microbiol.">
        <title>The Global Catalogue of Microorganisms (GCM) 10K type strain sequencing project: providing services to taxonomists for standard genome sequencing and annotation.</title>
        <authorList>
            <consortium name="The Broad Institute Genomics Platform"/>
            <consortium name="The Broad Institute Genome Sequencing Center for Infectious Disease"/>
            <person name="Wu L."/>
            <person name="Ma J."/>
        </authorList>
    </citation>
    <scope>NUCLEOTIDE SEQUENCE [LARGE SCALE GENOMIC DNA]</scope>
    <source>
        <strain evidence="2">CGMCC 1.12286</strain>
    </source>
</reference>
<evidence type="ECO:0000313" key="2">
    <source>
        <dbReference type="Proteomes" id="UP001597079"/>
    </source>
</evidence>
<protein>
    <submittedName>
        <fullName evidence="1">Uncharacterized protein</fullName>
    </submittedName>
</protein>
<dbReference type="InterPro" id="IPR046726">
    <property type="entry name" value="DUF6618"/>
</dbReference>
<name>A0ABW4JKM5_9BACL</name>
<dbReference type="Pfam" id="PF20323">
    <property type="entry name" value="DUF6618"/>
    <property type="match status" value="1"/>
</dbReference>
<evidence type="ECO:0000313" key="1">
    <source>
        <dbReference type="EMBL" id="MFD1676356.1"/>
    </source>
</evidence>
<dbReference type="RefSeq" id="WP_377944256.1">
    <property type="nucleotide sequence ID" value="NZ_JBHUCX010000054.1"/>
</dbReference>
<keyword evidence="2" id="KW-1185">Reference proteome</keyword>
<dbReference type="Proteomes" id="UP001597079">
    <property type="component" value="Unassembled WGS sequence"/>
</dbReference>
<dbReference type="EMBL" id="JBHUCX010000054">
    <property type="protein sequence ID" value="MFD1676356.1"/>
    <property type="molecule type" value="Genomic_DNA"/>
</dbReference>
<accession>A0ABW4JKM5</accession>